<feature type="domain" description="HTH araC/xylS-type" evidence="4">
    <location>
        <begin position="235"/>
        <end position="333"/>
    </location>
</feature>
<dbReference type="EMBL" id="JBFRYB010000001">
    <property type="protein sequence ID" value="MEX1665573.1"/>
    <property type="molecule type" value="Genomic_DNA"/>
</dbReference>
<dbReference type="Pfam" id="PF12833">
    <property type="entry name" value="HTH_18"/>
    <property type="match status" value="1"/>
</dbReference>
<dbReference type="SUPFAM" id="SSF46689">
    <property type="entry name" value="Homeodomain-like"/>
    <property type="match status" value="1"/>
</dbReference>
<comment type="caution">
    <text evidence="5">The sequence shown here is derived from an EMBL/GenBank/DDBJ whole genome shotgun (WGS) entry which is preliminary data.</text>
</comment>
<evidence type="ECO:0000256" key="3">
    <source>
        <dbReference type="ARBA" id="ARBA00023163"/>
    </source>
</evidence>
<keyword evidence="1" id="KW-0805">Transcription regulation</keyword>
<dbReference type="Pfam" id="PF12625">
    <property type="entry name" value="Arabinose_bd"/>
    <property type="match status" value="1"/>
</dbReference>
<proteinExistence type="predicted"/>
<dbReference type="PANTHER" id="PTHR47894:SF1">
    <property type="entry name" value="HTH-TYPE TRANSCRIPTIONAL REGULATOR VQSM"/>
    <property type="match status" value="1"/>
</dbReference>
<evidence type="ECO:0000256" key="1">
    <source>
        <dbReference type="ARBA" id="ARBA00023015"/>
    </source>
</evidence>
<dbReference type="InterPro" id="IPR020449">
    <property type="entry name" value="Tscrpt_reg_AraC-type_HTH"/>
</dbReference>
<gene>
    <name evidence="5" type="ORF">AB4875_08725</name>
</gene>
<dbReference type="RefSeq" id="WP_368375676.1">
    <property type="nucleotide sequence ID" value="NZ_JBFRYB010000001.1"/>
</dbReference>
<dbReference type="PROSITE" id="PS01124">
    <property type="entry name" value="HTH_ARAC_FAMILY_2"/>
    <property type="match status" value="1"/>
</dbReference>
<organism evidence="5 6">
    <name type="scientific">Zhongshania arctica</name>
    <dbReference type="NCBI Taxonomy" id="3238302"/>
    <lineage>
        <taxon>Bacteria</taxon>
        <taxon>Pseudomonadati</taxon>
        <taxon>Pseudomonadota</taxon>
        <taxon>Gammaproteobacteria</taxon>
        <taxon>Cellvibrionales</taxon>
        <taxon>Spongiibacteraceae</taxon>
        <taxon>Zhongshania</taxon>
    </lineage>
</organism>
<dbReference type="InterPro" id="IPR009057">
    <property type="entry name" value="Homeodomain-like_sf"/>
</dbReference>
<dbReference type="PANTHER" id="PTHR47894">
    <property type="entry name" value="HTH-TYPE TRANSCRIPTIONAL REGULATOR GADX"/>
    <property type="match status" value="1"/>
</dbReference>
<name>A0ABV3TVI7_9GAMM</name>
<dbReference type="InterPro" id="IPR018060">
    <property type="entry name" value="HTH_AraC"/>
</dbReference>
<dbReference type="Gene3D" id="1.10.10.60">
    <property type="entry name" value="Homeodomain-like"/>
    <property type="match status" value="1"/>
</dbReference>
<sequence>MRTPTVCSEYLVDLLQYIENRGVDAQSFIAAVGFNPEQHLTLQGRFPLRLFEVILDVASAMLEDPFLGANAGANSSPAAWGMVSYLGMSAPNSRAAFDAVVHFSRLLIDHGDVMYSETDDEWTHLTWVVPERKPVSRQLTEFFFTSWYHAHKTILDRWCNQREVYFSHAGPADKSEIERILEAPVKYQCDANVVKFDSHFLDRPTRFPHTGIYNSLLQTARAELAKLQMEDRIVKDVIACVVRQLPEGVPKLDDVAAELGLAPRTLQRRLNNTDTNFKCLVDDARKQRSKQLVDDGEMPLLDISAELGFSDQSSFQKAFKRWFGLAPGRYRMSQQLSNNASN</sequence>
<evidence type="ECO:0000313" key="6">
    <source>
        <dbReference type="Proteomes" id="UP001557484"/>
    </source>
</evidence>
<keyword evidence="2" id="KW-0238">DNA-binding</keyword>
<dbReference type="Proteomes" id="UP001557484">
    <property type="component" value="Unassembled WGS sequence"/>
</dbReference>
<dbReference type="SMART" id="SM00342">
    <property type="entry name" value="HTH_ARAC"/>
    <property type="match status" value="1"/>
</dbReference>
<reference evidence="5 6" key="1">
    <citation type="journal article" date="2011" name="Int. J. Syst. Evol. Microbiol.">
        <title>Zhongshania antarctica gen. nov., sp. nov. and Zhongshania guokunii sp. nov., gammaproteobacteria respectively isolated from coastal attached (fast) ice and surface seawater of the Antarctic.</title>
        <authorList>
            <person name="Li H.J."/>
            <person name="Zhang X.Y."/>
            <person name="Chen C.X."/>
            <person name="Zhang Y.J."/>
            <person name="Gao Z.M."/>
            <person name="Yu Y."/>
            <person name="Chen X.L."/>
            <person name="Chen B."/>
            <person name="Zhang Y.Z."/>
        </authorList>
    </citation>
    <scope>NUCLEOTIDE SEQUENCE [LARGE SCALE GENOMIC DNA]</scope>
    <source>
        <strain evidence="5 6">R06B22</strain>
    </source>
</reference>
<evidence type="ECO:0000256" key="2">
    <source>
        <dbReference type="ARBA" id="ARBA00023125"/>
    </source>
</evidence>
<evidence type="ECO:0000259" key="4">
    <source>
        <dbReference type="PROSITE" id="PS01124"/>
    </source>
</evidence>
<accession>A0ABV3TVI7</accession>
<keyword evidence="6" id="KW-1185">Reference proteome</keyword>
<keyword evidence="3" id="KW-0804">Transcription</keyword>
<protein>
    <submittedName>
        <fullName evidence="5">AraC family transcriptional regulator</fullName>
    </submittedName>
</protein>
<evidence type="ECO:0000313" key="5">
    <source>
        <dbReference type="EMBL" id="MEX1665573.1"/>
    </source>
</evidence>
<dbReference type="InterPro" id="IPR032687">
    <property type="entry name" value="AraC-type_N"/>
</dbReference>
<dbReference type="PRINTS" id="PR00032">
    <property type="entry name" value="HTHARAC"/>
</dbReference>